<dbReference type="Pfam" id="PF22590">
    <property type="entry name" value="Cas3-like_C_2"/>
    <property type="match status" value="1"/>
</dbReference>
<dbReference type="NCBIfam" id="TIGR01596">
    <property type="entry name" value="cas3_HD"/>
    <property type="match status" value="1"/>
</dbReference>
<proteinExistence type="inferred from homology"/>
<dbReference type="PANTHER" id="PTHR24031">
    <property type="entry name" value="RNA HELICASE"/>
    <property type="match status" value="1"/>
</dbReference>
<dbReference type="SUPFAM" id="SSF52540">
    <property type="entry name" value="P-loop containing nucleoside triphosphate hydrolases"/>
    <property type="match status" value="1"/>
</dbReference>
<feature type="domain" description="HD Cas3-type" evidence="10">
    <location>
        <begin position="12"/>
        <end position="222"/>
    </location>
</feature>
<dbReference type="PROSITE" id="PS51643">
    <property type="entry name" value="HD_CAS3"/>
    <property type="match status" value="1"/>
</dbReference>
<dbReference type="NCBIfam" id="TIGR01587">
    <property type="entry name" value="cas3_core"/>
    <property type="match status" value="1"/>
</dbReference>
<evidence type="ECO:0000256" key="1">
    <source>
        <dbReference type="ARBA" id="ARBA00006847"/>
    </source>
</evidence>
<dbReference type="CDD" id="cd17930">
    <property type="entry name" value="DEXHc_cas3"/>
    <property type="match status" value="1"/>
</dbReference>
<name>A0LDG1_MAGMM</name>
<dbReference type="InterPro" id="IPR054712">
    <property type="entry name" value="Cas3-like_dom"/>
</dbReference>
<keyword evidence="9" id="KW-0051">Antiviral defense</keyword>
<keyword evidence="7" id="KW-0347">Helicase</keyword>
<dbReference type="GO" id="GO:0004386">
    <property type="term" value="F:helicase activity"/>
    <property type="evidence" value="ECO:0007669"/>
    <property type="project" value="UniProtKB-KW"/>
</dbReference>
<keyword evidence="12" id="KW-1185">Reference proteome</keyword>
<dbReference type="GO" id="GO:0046872">
    <property type="term" value="F:metal ion binding"/>
    <property type="evidence" value="ECO:0007669"/>
    <property type="project" value="UniProtKB-KW"/>
</dbReference>
<dbReference type="InterPro" id="IPR006483">
    <property type="entry name" value="CRISPR-assoc_Cas3_HD"/>
</dbReference>
<dbReference type="EMBL" id="CP000471">
    <property type="protein sequence ID" value="ABK46004.1"/>
    <property type="molecule type" value="Genomic_DNA"/>
</dbReference>
<evidence type="ECO:0000256" key="6">
    <source>
        <dbReference type="ARBA" id="ARBA00022801"/>
    </source>
</evidence>
<reference evidence="11 12" key="2">
    <citation type="journal article" date="2012" name="Int. J. Syst. Evol. Microbiol.">
        <title>Magnetococcus marinus gen. nov., sp. nov., a marine, magnetotactic bacterium that represents a novel lineage (Magnetococcaceae fam. nov.; Magnetococcales ord. nov.) at the base of the Alphaproteobacteria.</title>
        <authorList>
            <person name="Bazylinski D.A."/>
            <person name="Williams T.J."/>
            <person name="Lefevre C.T."/>
            <person name="Berg R.J."/>
            <person name="Zhang C.L."/>
            <person name="Bowser S.S."/>
            <person name="Dean A.J."/>
            <person name="Beveridge T.J."/>
        </authorList>
    </citation>
    <scope>NUCLEOTIDE SEQUENCE [LARGE SCALE GENOMIC DNA]</scope>
    <source>
        <strain evidence="12">ATCC BAA-1437 / JCM 17883 / MC-1</strain>
    </source>
</reference>
<keyword evidence="6" id="KW-0378">Hydrolase</keyword>
<comment type="similarity">
    <text evidence="2">In the central section; belongs to the CRISPR-associated helicase Cas3 family.</text>
</comment>
<accession>A0LDG1</accession>
<comment type="similarity">
    <text evidence="1">In the N-terminal section; belongs to the CRISPR-associated nuclease Cas3-HD family.</text>
</comment>
<dbReference type="InterPro" id="IPR038257">
    <property type="entry name" value="CRISPR-assoc_Cas3_HD_sf"/>
</dbReference>
<dbReference type="AlphaFoldDB" id="A0LDG1"/>
<dbReference type="InterPro" id="IPR027417">
    <property type="entry name" value="P-loop_NTPase"/>
</dbReference>
<dbReference type="CDD" id="cd09641">
    <property type="entry name" value="Cas3''_I"/>
    <property type="match status" value="1"/>
</dbReference>
<dbReference type="GO" id="GO:0016787">
    <property type="term" value="F:hydrolase activity"/>
    <property type="evidence" value="ECO:0007669"/>
    <property type="project" value="UniProtKB-KW"/>
</dbReference>
<evidence type="ECO:0000256" key="9">
    <source>
        <dbReference type="ARBA" id="ARBA00023118"/>
    </source>
</evidence>
<dbReference type="Pfam" id="PF00270">
    <property type="entry name" value="DEAD"/>
    <property type="match status" value="1"/>
</dbReference>
<dbReference type="Pfam" id="PF18019">
    <property type="entry name" value="Cas3_HD"/>
    <property type="match status" value="1"/>
</dbReference>
<evidence type="ECO:0000256" key="3">
    <source>
        <dbReference type="ARBA" id="ARBA00022722"/>
    </source>
</evidence>
<protein>
    <submittedName>
        <fullName evidence="11">CRISPR-associated helicase, Cas3 family</fullName>
    </submittedName>
</protein>
<evidence type="ECO:0000256" key="5">
    <source>
        <dbReference type="ARBA" id="ARBA00022741"/>
    </source>
</evidence>
<keyword evidence="8" id="KW-0067">ATP-binding</keyword>
<keyword evidence="3" id="KW-0540">Nuclease</keyword>
<evidence type="ECO:0000313" key="12">
    <source>
        <dbReference type="Proteomes" id="UP000002586"/>
    </source>
</evidence>
<dbReference type="InterPro" id="IPR006474">
    <property type="entry name" value="Helicase_Cas3_CRISPR-ass_core"/>
</dbReference>
<dbReference type="GO" id="GO:0005524">
    <property type="term" value="F:ATP binding"/>
    <property type="evidence" value="ECO:0007669"/>
    <property type="project" value="UniProtKB-KW"/>
</dbReference>
<dbReference type="GO" id="GO:0003676">
    <property type="term" value="F:nucleic acid binding"/>
    <property type="evidence" value="ECO:0007669"/>
    <property type="project" value="InterPro"/>
</dbReference>
<dbReference type="HOGENOM" id="CLU_010123_0_0_5"/>
<dbReference type="OrthoDB" id="9810236at2"/>
<reference evidence="12" key="1">
    <citation type="journal article" date="2009" name="Appl. Environ. Microbiol.">
        <title>Complete genome sequence of the chemolithoautotrophic marine magnetotactic coccus strain MC-1.</title>
        <authorList>
            <person name="Schubbe S."/>
            <person name="Williams T.J."/>
            <person name="Xie G."/>
            <person name="Kiss H.E."/>
            <person name="Brettin T.S."/>
            <person name="Martinez D."/>
            <person name="Ross C.A."/>
            <person name="Schuler D."/>
            <person name="Cox B.L."/>
            <person name="Nealson K.H."/>
            <person name="Bazylinski D.A."/>
        </authorList>
    </citation>
    <scope>NUCLEOTIDE SEQUENCE [LARGE SCALE GENOMIC DNA]</scope>
    <source>
        <strain evidence="12">ATCC BAA-1437 / JCM 17883 / MC-1</strain>
    </source>
</reference>
<keyword evidence="4" id="KW-0479">Metal-binding</keyword>
<dbReference type="SUPFAM" id="SSF109604">
    <property type="entry name" value="HD-domain/PDEase-like"/>
    <property type="match status" value="1"/>
</dbReference>
<dbReference type="InterPro" id="IPR003607">
    <property type="entry name" value="HD/PDEase_dom"/>
</dbReference>
<evidence type="ECO:0000256" key="2">
    <source>
        <dbReference type="ARBA" id="ARBA00009046"/>
    </source>
</evidence>
<dbReference type="KEGG" id="mgm:Mmc1_3519"/>
<dbReference type="Proteomes" id="UP000002586">
    <property type="component" value="Chromosome"/>
</dbReference>
<evidence type="ECO:0000313" key="11">
    <source>
        <dbReference type="EMBL" id="ABK46004.1"/>
    </source>
</evidence>
<dbReference type="SMART" id="SM00471">
    <property type="entry name" value="HDc"/>
    <property type="match status" value="1"/>
</dbReference>
<evidence type="ECO:0000259" key="10">
    <source>
        <dbReference type="PROSITE" id="PS51643"/>
    </source>
</evidence>
<organism evidence="11 12">
    <name type="scientific">Magnetococcus marinus (strain ATCC BAA-1437 / JCM 17883 / MC-1)</name>
    <dbReference type="NCBI Taxonomy" id="156889"/>
    <lineage>
        <taxon>Bacteria</taxon>
        <taxon>Pseudomonadati</taxon>
        <taxon>Pseudomonadota</taxon>
        <taxon>Magnetococcia</taxon>
        <taxon>Magnetococcales</taxon>
        <taxon>Magnetococcaceae</taxon>
        <taxon>Magnetococcus</taxon>
    </lineage>
</organism>
<dbReference type="Gene3D" id="3.40.50.300">
    <property type="entry name" value="P-loop containing nucleotide triphosphate hydrolases"/>
    <property type="match status" value="2"/>
</dbReference>
<dbReference type="STRING" id="156889.Mmc1_3519"/>
<dbReference type="eggNOG" id="COG1203">
    <property type="taxonomic scope" value="Bacteria"/>
</dbReference>
<dbReference type="GO" id="GO:0004518">
    <property type="term" value="F:nuclease activity"/>
    <property type="evidence" value="ECO:0007669"/>
    <property type="project" value="UniProtKB-KW"/>
</dbReference>
<dbReference type="Gene3D" id="1.10.3210.30">
    <property type="match status" value="1"/>
</dbReference>
<dbReference type="InterPro" id="IPR011545">
    <property type="entry name" value="DEAD/DEAH_box_helicase_dom"/>
</dbReference>
<sequence>MYQPFIAHARQGDHTIQTVDAHLYGVAALARSFAGKVGLPLTGELMGLLHDLGKYSAAFQDYIRSNLGKMDPDGDAPSAPSAKGKVDHSTAGAQLLWDHLLEQPKSPTAQRMLFQIMELCIASHHGGLMDCLTADPNHPTRNAHRQRMEKDKQQTHLPQLLPHVDAPLHQRIQQLLADPQLLESFTARYKSLCRAGSPTVVHFRFGLLTRFLFSSLLDADRLDSAEFEEPKRRDNRLSLGSAQWPALIQRLEAELCSYDRTSAVNAIRHTIADHCQSAANRPRGTYTLTVPTGGGKTLASLRFALHHAQQHKMDHIFYIIPFTTIIDQNAQTIRRILEPHPLPEGSVVLEHHSNLSEERLTWQNKLASENWDRPVVLTTMVQFLETLFGGGTRGARRMHHLANSVLIFDEIQALPLKCTHLFNNAINFLQQQCGATVLLCSATQPHLHCVNETKGAIQREANHELMPNAQQLFKDLKRVQVKSHLHAGELSLTAIAQLAQTEQQRAGSCLVVVNTKKQSRALFQLCQKSGVDGLYHLSTDMCQHHRKTIFKEIRQRLDTQQPTLCISTQLIEAGVDVDFDGVIRFAAGLDSIAQAAGRCNRHGKRPMGTLHVVMPTQAQENLSRLKEIETAKKDFQRMDKEMQNDPADLEHDLLTLKAMERYYTYKYGHYNNSMYEYLSYIIDRRQVGRDDTLLSILSDHEKANIKGEATHQDDKKTVLRQAFKQAGQIFQAIDAPTRSLLVPHAEGRSIIQQLCGWEGDYRELKKWLRQAQPYTVNLYPYTWDLLLKERSIAQTQEDSGIWYLINDAYYSDDFGLFYEPHGEKEILDV</sequence>
<dbReference type="RefSeq" id="WP_011715060.1">
    <property type="nucleotide sequence ID" value="NC_008576.1"/>
</dbReference>
<keyword evidence="5" id="KW-0547">Nucleotide-binding</keyword>
<gene>
    <name evidence="11" type="ordered locus">Mmc1_3519</name>
</gene>
<evidence type="ECO:0000256" key="4">
    <source>
        <dbReference type="ARBA" id="ARBA00022723"/>
    </source>
</evidence>
<dbReference type="GO" id="GO:0051607">
    <property type="term" value="P:defense response to virus"/>
    <property type="evidence" value="ECO:0007669"/>
    <property type="project" value="UniProtKB-KW"/>
</dbReference>
<evidence type="ECO:0000256" key="8">
    <source>
        <dbReference type="ARBA" id="ARBA00022840"/>
    </source>
</evidence>
<evidence type="ECO:0000256" key="7">
    <source>
        <dbReference type="ARBA" id="ARBA00022806"/>
    </source>
</evidence>